<dbReference type="STRING" id="1178482.AR456_12475"/>
<evidence type="ECO:0008006" key="3">
    <source>
        <dbReference type="Google" id="ProtNLM"/>
    </source>
</evidence>
<protein>
    <recommendedName>
        <fullName evidence="3">SOS cell division inhibitor SulA</fullName>
    </recommendedName>
</protein>
<comment type="caution">
    <text evidence="1">The sequence shown here is derived from an EMBL/GenBank/DDBJ whole genome shotgun (WGS) entry which is preliminary data.</text>
</comment>
<dbReference type="RefSeq" id="WP_021817041.1">
    <property type="nucleotide sequence ID" value="NZ_AVBC01000011.1"/>
</dbReference>
<dbReference type="SUPFAM" id="SSF52540">
    <property type="entry name" value="P-loop containing nucleoside triphosphate hydrolases"/>
    <property type="match status" value="1"/>
</dbReference>
<evidence type="ECO:0000313" key="2">
    <source>
        <dbReference type="Proteomes" id="UP000019113"/>
    </source>
</evidence>
<dbReference type="InterPro" id="IPR004596">
    <property type="entry name" value="Cell_div_suppressor_SulA"/>
</dbReference>
<dbReference type="Pfam" id="PF03846">
    <property type="entry name" value="SulA"/>
    <property type="match status" value="1"/>
</dbReference>
<dbReference type="Proteomes" id="UP000019113">
    <property type="component" value="Unassembled WGS sequence"/>
</dbReference>
<dbReference type="GO" id="GO:0009432">
    <property type="term" value="P:SOS response"/>
    <property type="evidence" value="ECO:0007669"/>
    <property type="project" value="InterPro"/>
</dbReference>
<name>W1NBZ2_9GAMM</name>
<dbReference type="eggNOG" id="COG4544">
    <property type="taxonomic scope" value="Bacteria"/>
</dbReference>
<sequence length="240" mass="26618">MGLDHLINRGDVWRGPRALRSSDSEVLSTGDSTLDSALHGGWPRAELVELLHDQPGIGELQLMLSLLADREHSGWLVWVDPPCLPYAPALQHLGVSLEGLMIVRTRNVKERLWAMEQALRSGCCRVVLGWVPVANPTALRRLQLAVSEGGNWGVVIRPGRFRQHSSPAPWRLLLEPEANGEALGVTPFKRKGGWALPRLRVSLGQRPWLPPVGAARVADREIRQAGAEGQPELRLVERRR</sequence>
<keyword evidence="2" id="KW-1185">Reference proteome</keyword>
<accession>W1NBZ2</accession>
<gene>
    <name evidence="1" type="ORF">BJB45_17435</name>
</gene>
<dbReference type="OrthoDB" id="9811176at2"/>
<dbReference type="GO" id="GO:0051782">
    <property type="term" value="P:negative regulation of cell division"/>
    <property type="evidence" value="ECO:0007669"/>
    <property type="project" value="InterPro"/>
</dbReference>
<dbReference type="PIRSF" id="PIRSF037290">
    <property type="entry name" value="UCP037290"/>
    <property type="match status" value="1"/>
</dbReference>
<proteinExistence type="predicted"/>
<dbReference type="InterPro" id="IPR027417">
    <property type="entry name" value="P-loop_NTPase"/>
</dbReference>
<reference evidence="1 2" key="1">
    <citation type="submission" date="2013-08" db="EMBL/GenBank/DDBJ databases">
        <title>draft genome of Halomonas huanghegensis, strain BJGMM-B45T.</title>
        <authorList>
            <person name="Miao C."/>
            <person name="Wan Y."/>
            <person name="Jin W."/>
        </authorList>
    </citation>
    <scope>NUCLEOTIDE SEQUENCE [LARGE SCALE GENOMIC DNA]</scope>
    <source>
        <strain evidence="1 2">BJGMM-B45</strain>
    </source>
</reference>
<dbReference type="PATRIC" id="fig|1178482.3.peg.98"/>
<dbReference type="KEGG" id="hhu:AR456_12475"/>
<organism evidence="1 2">
    <name type="scientific">Halomonas huangheensis</name>
    <dbReference type="NCBI Taxonomy" id="1178482"/>
    <lineage>
        <taxon>Bacteria</taxon>
        <taxon>Pseudomonadati</taxon>
        <taxon>Pseudomonadota</taxon>
        <taxon>Gammaproteobacteria</taxon>
        <taxon>Oceanospirillales</taxon>
        <taxon>Halomonadaceae</taxon>
        <taxon>Halomonas</taxon>
    </lineage>
</organism>
<dbReference type="AlphaFoldDB" id="W1NBZ2"/>
<dbReference type="NCBIfam" id="NF033429">
    <property type="entry name" value="ImuA_translesion"/>
    <property type="match status" value="1"/>
</dbReference>
<dbReference type="Gene3D" id="3.40.50.300">
    <property type="entry name" value="P-loop containing nucleotide triphosphate hydrolases"/>
    <property type="match status" value="1"/>
</dbReference>
<dbReference type="InterPro" id="IPR017166">
    <property type="entry name" value="UCP037290"/>
</dbReference>
<evidence type="ECO:0000313" key="1">
    <source>
        <dbReference type="EMBL" id="ERL53059.1"/>
    </source>
</evidence>
<dbReference type="InterPro" id="IPR047610">
    <property type="entry name" value="ImuA_translesion"/>
</dbReference>
<dbReference type="EMBL" id="AVBC01000011">
    <property type="protein sequence ID" value="ERL53059.1"/>
    <property type="molecule type" value="Genomic_DNA"/>
</dbReference>